<keyword evidence="6" id="KW-0347">Helicase</keyword>
<reference evidence="6" key="1">
    <citation type="journal article" date="2014" name="Int. J. Syst. Evol. Microbiol.">
        <title>Complete genome sequence of Corynebacterium casei LMG S-19264T (=DSM 44701T), isolated from a smear-ripened cheese.</title>
        <authorList>
            <consortium name="US DOE Joint Genome Institute (JGI-PGF)"/>
            <person name="Walter F."/>
            <person name="Albersmeier A."/>
            <person name="Kalinowski J."/>
            <person name="Ruckert C."/>
        </authorList>
    </citation>
    <scope>NUCLEOTIDE SEQUENCE</scope>
    <source>
        <strain evidence="6">JCM 15325</strain>
    </source>
</reference>
<accession>A0A917S4U4</accession>
<evidence type="ECO:0000259" key="4">
    <source>
        <dbReference type="PROSITE" id="PS51192"/>
    </source>
</evidence>
<dbReference type="GO" id="GO:0006302">
    <property type="term" value="P:double-strand break repair"/>
    <property type="evidence" value="ECO:0007669"/>
    <property type="project" value="TreeGrafter"/>
</dbReference>
<dbReference type="SMART" id="SM00490">
    <property type="entry name" value="HELICc"/>
    <property type="match status" value="1"/>
</dbReference>
<dbReference type="GO" id="GO:0005524">
    <property type="term" value="F:ATP binding"/>
    <property type="evidence" value="ECO:0007669"/>
    <property type="project" value="UniProtKB-KW"/>
</dbReference>
<proteinExistence type="predicted"/>
<dbReference type="GO" id="GO:0003677">
    <property type="term" value="F:DNA binding"/>
    <property type="evidence" value="ECO:0007669"/>
    <property type="project" value="UniProtKB-KW"/>
</dbReference>
<keyword evidence="2" id="KW-0067">ATP-binding</keyword>
<organism evidence="6 7">
    <name type="scientific">Sporolactobacillus putidus</name>
    <dbReference type="NCBI Taxonomy" id="492735"/>
    <lineage>
        <taxon>Bacteria</taxon>
        <taxon>Bacillati</taxon>
        <taxon>Bacillota</taxon>
        <taxon>Bacilli</taxon>
        <taxon>Bacillales</taxon>
        <taxon>Sporolactobacillaceae</taxon>
        <taxon>Sporolactobacillus</taxon>
    </lineage>
</organism>
<name>A0A917S4U4_9BACL</name>
<evidence type="ECO:0000313" key="7">
    <source>
        <dbReference type="Proteomes" id="UP000654670"/>
    </source>
</evidence>
<dbReference type="GO" id="GO:0006270">
    <property type="term" value="P:DNA replication initiation"/>
    <property type="evidence" value="ECO:0007669"/>
    <property type="project" value="TreeGrafter"/>
</dbReference>
<evidence type="ECO:0000256" key="3">
    <source>
        <dbReference type="ARBA" id="ARBA00023125"/>
    </source>
</evidence>
<dbReference type="GO" id="GO:0006310">
    <property type="term" value="P:DNA recombination"/>
    <property type="evidence" value="ECO:0007669"/>
    <property type="project" value="TreeGrafter"/>
</dbReference>
<protein>
    <submittedName>
        <fullName evidence="6">DNA/RNA helicase</fullName>
    </submittedName>
</protein>
<dbReference type="Pfam" id="PF00270">
    <property type="entry name" value="DEAD"/>
    <property type="match status" value="1"/>
</dbReference>
<keyword evidence="3" id="KW-0238">DNA-binding</keyword>
<gene>
    <name evidence="6" type="primary">comFA</name>
    <name evidence="6" type="ORF">GCM10007968_18370</name>
</gene>
<dbReference type="InterPro" id="IPR001650">
    <property type="entry name" value="Helicase_C-like"/>
</dbReference>
<dbReference type="PANTHER" id="PTHR30580">
    <property type="entry name" value="PRIMOSOMAL PROTEIN N"/>
    <property type="match status" value="1"/>
</dbReference>
<reference evidence="6" key="2">
    <citation type="submission" date="2020-09" db="EMBL/GenBank/DDBJ databases">
        <authorList>
            <person name="Sun Q."/>
            <person name="Ohkuma M."/>
        </authorList>
    </citation>
    <scope>NUCLEOTIDE SEQUENCE</scope>
    <source>
        <strain evidence="6">JCM 15325</strain>
    </source>
</reference>
<dbReference type="InterPro" id="IPR027417">
    <property type="entry name" value="P-loop_NTPase"/>
</dbReference>
<dbReference type="SMART" id="SM00487">
    <property type="entry name" value="DEXDc"/>
    <property type="match status" value="1"/>
</dbReference>
<dbReference type="EMBL" id="BMOK01000006">
    <property type="protein sequence ID" value="GGL54601.1"/>
    <property type="molecule type" value="Genomic_DNA"/>
</dbReference>
<evidence type="ECO:0000256" key="2">
    <source>
        <dbReference type="ARBA" id="ARBA00022840"/>
    </source>
</evidence>
<dbReference type="Proteomes" id="UP000654670">
    <property type="component" value="Unassembled WGS sequence"/>
</dbReference>
<dbReference type="GO" id="GO:0043138">
    <property type="term" value="F:3'-5' DNA helicase activity"/>
    <property type="evidence" value="ECO:0007669"/>
    <property type="project" value="TreeGrafter"/>
</dbReference>
<evidence type="ECO:0000256" key="1">
    <source>
        <dbReference type="ARBA" id="ARBA00022741"/>
    </source>
</evidence>
<keyword evidence="6" id="KW-0378">Hydrolase</keyword>
<keyword evidence="1" id="KW-0547">Nucleotide-binding</keyword>
<feature type="domain" description="Helicase ATP-binding" evidence="4">
    <location>
        <begin position="154"/>
        <end position="306"/>
    </location>
</feature>
<dbReference type="PANTHER" id="PTHR30580:SF1">
    <property type="entry name" value="COMF OPERON PROTEIN 1"/>
    <property type="match status" value="1"/>
</dbReference>
<dbReference type="InterPro" id="IPR014001">
    <property type="entry name" value="Helicase_ATP-bd"/>
</dbReference>
<sequence length="480" mass="53664">MMLLPRSDSIHPNFNQDLQRFLFGREYQIDELPFPEDMIRQHVRKGLIALRRGVEAVDDGLFSLLLGSRRWVCRRCGNSDPGLFGSCACGRCRKSCVYCRRCLNMGVVRSCTELATWVGPEPVRQPVTPGGNGGLCEWTGTLSGEQAAAAAELVRCLNEGHSFLIWAVTGSGKTELMFPAIEYALLRGERVVLTTPRTDVVRELFPRMKASFPSVPVSALYAGSEDRIPDAPLVISTTHQLIRFHRCFDRVFIDEVDAFPFHFDPMLEYAVQKAAKEGAPFAYLSATPPPRLKNAYLRGDLKGTKIARRFHGHPLPVPLFCWAGNWKKSVAQGFLPPAMLKWIKGKMEAGIQIFLFVPSVSLLRELTELLQREALDHVAGVHAEDPDRHVKVTLFREGRIRILVTTTILERGVTVPAVEAAVFGADDPVFDERALVQIAGRVGRSPEYPAGDVVFFHNGRTLEMVRARRHIEQMNEEGGF</sequence>
<evidence type="ECO:0000259" key="5">
    <source>
        <dbReference type="PROSITE" id="PS51194"/>
    </source>
</evidence>
<dbReference type="RefSeq" id="WP_188802794.1">
    <property type="nucleotide sequence ID" value="NZ_BMOK01000006.1"/>
</dbReference>
<evidence type="ECO:0000313" key="6">
    <source>
        <dbReference type="EMBL" id="GGL54601.1"/>
    </source>
</evidence>
<dbReference type="AlphaFoldDB" id="A0A917S4U4"/>
<comment type="caution">
    <text evidence="6">The sequence shown here is derived from an EMBL/GenBank/DDBJ whole genome shotgun (WGS) entry which is preliminary data.</text>
</comment>
<dbReference type="Pfam" id="PF00271">
    <property type="entry name" value="Helicase_C"/>
    <property type="match status" value="1"/>
</dbReference>
<dbReference type="SUPFAM" id="SSF52540">
    <property type="entry name" value="P-loop containing nucleoside triphosphate hydrolases"/>
    <property type="match status" value="1"/>
</dbReference>
<dbReference type="PROSITE" id="PS51194">
    <property type="entry name" value="HELICASE_CTER"/>
    <property type="match status" value="1"/>
</dbReference>
<dbReference type="InterPro" id="IPR011545">
    <property type="entry name" value="DEAD/DEAH_box_helicase_dom"/>
</dbReference>
<keyword evidence="7" id="KW-1185">Reference proteome</keyword>
<feature type="domain" description="Helicase C-terminal" evidence="5">
    <location>
        <begin position="339"/>
        <end position="480"/>
    </location>
</feature>
<dbReference type="Gene3D" id="3.40.50.300">
    <property type="entry name" value="P-loop containing nucleotide triphosphate hydrolases"/>
    <property type="match status" value="2"/>
</dbReference>
<dbReference type="PROSITE" id="PS51192">
    <property type="entry name" value="HELICASE_ATP_BIND_1"/>
    <property type="match status" value="1"/>
</dbReference>